<keyword evidence="5" id="KW-1185">Reference proteome</keyword>
<protein>
    <recommendedName>
        <fullName evidence="3">Nephrocystin 3-like N-terminal domain-containing protein</fullName>
    </recommendedName>
</protein>
<proteinExistence type="predicted"/>
<dbReference type="AlphaFoldDB" id="Q2GT76"/>
<accession>Q2GT76</accession>
<dbReference type="Gene3D" id="3.40.50.1820">
    <property type="entry name" value="alpha/beta hydrolase"/>
    <property type="match status" value="1"/>
</dbReference>
<keyword evidence="1" id="KW-0677">Repeat</keyword>
<dbReference type="Gene3D" id="3.40.50.300">
    <property type="entry name" value="P-loop containing nucleotide triphosphate hydrolases"/>
    <property type="match status" value="1"/>
</dbReference>
<dbReference type="SUPFAM" id="SSF52540">
    <property type="entry name" value="P-loop containing nucleoside triphosphate hydrolases"/>
    <property type="match status" value="1"/>
</dbReference>
<dbReference type="SUPFAM" id="SSF53474">
    <property type="entry name" value="alpha/beta-Hydrolases"/>
    <property type="match status" value="1"/>
</dbReference>
<feature type="domain" description="Nephrocystin 3-like N-terminal" evidence="3">
    <location>
        <begin position="419"/>
        <end position="535"/>
    </location>
</feature>
<dbReference type="PANTHER" id="PTHR10039:SF5">
    <property type="entry name" value="NACHT DOMAIN-CONTAINING PROTEIN"/>
    <property type="match status" value="1"/>
</dbReference>
<dbReference type="VEuPathDB" id="FungiDB:CHGG_08828"/>
<dbReference type="EMBL" id="CH408034">
    <property type="protein sequence ID" value="EAQ84814.1"/>
    <property type="molecule type" value="Genomic_DNA"/>
</dbReference>
<evidence type="ECO:0000313" key="4">
    <source>
        <dbReference type="EMBL" id="EAQ84814.1"/>
    </source>
</evidence>
<dbReference type="InParanoid" id="Q2GT76"/>
<dbReference type="InterPro" id="IPR056884">
    <property type="entry name" value="NPHP3-like_N"/>
</dbReference>
<dbReference type="Pfam" id="PF24883">
    <property type="entry name" value="NPHP3_N"/>
    <property type="match status" value="1"/>
</dbReference>
<evidence type="ECO:0000256" key="1">
    <source>
        <dbReference type="ARBA" id="ARBA00022737"/>
    </source>
</evidence>
<keyword evidence="2" id="KW-0175">Coiled coil</keyword>
<dbReference type="PANTHER" id="PTHR10039">
    <property type="entry name" value="AMELOGENIN"/>
    <property type="match status" value="1"/>
</dbReference>
<dbReference type="RefSeq" id="XP_001226755.1">
    <property type="nucleotide sequence ID" value="XM_001226754.1"/>
</dbReference>
<evidence type="ECO:0000256" key="2">
    <source>
        <dbReference type="SAM" id="Coils"/>
    </source>
</evidence>
<dbReference type="HOGENOM" id="CLU_005462_0_0_1"/>
<organism evidence="4 5">
    <name type="scientific">Chaetomium globosum (strain ATCC 6205 / CBS 148.51 / DSM 1962 / NBRC 6347 / NRRL 1970)</name>
    <name type="common">Soil fungus</name>
    <dbReference type="NCBI Taxonomy" id="306901"/>
    <lineage>
        <taxon>Eukaryota</taxon>
        <taxon>Fungi</taxon>
        <taxon>Dikarya</taxon>
        <taxon>Ascomycota</taxon>
        <taxon>Pezizomycotina</taxon>
        <taxon>Sordariomycetes</taxon>
        <taxon>Sordariomycetidae</taxon>
        <taxon>Sordariales</taxon>
        <taxon>Chaetomiaceae</taxon>
        <taxon>Chaetomium</taxon>
    </lineage>
</organism>
<dbReference type="InterPro" id="IPR027417">
    <property type="entry name" value="P-loop_NTPase"/>
</dbReference>
<sequence>MTKDWSRPVFRLRNIPNGISDPAEAAQLLSGALAIPVKDITIFSLAKTSDTYGIPPSKVATLQLTSVPSCITKAPNGDEWEVLIPEGSHNDVLLLDTHFRGMTVLGDVEPAKHRADCIAISGLASHPFGSWQPHGPDKTFMWIRDAIPKSVPGIRTVIYGYDSKLVGSNSFQSISDIAQTLILQLKAAGWGSPSSKPTIFLAHSLGGLVLKEAIVQIADREKSVAAILDNVLGAIMFGVPSLGMEQSHLLAMVEGQPTEPLVQDLSRDGDSNYLVRLNERFESLAFLQKARIMWAYETERTPTTVQLEDGSWSRNGPSEVLFSRGDATIGTMITSIKEICSPRNLLQYSDMNAGISVGLPESEAAVDDNSQNIAPPDLPCEETLRMLGKLINGLDDLHNSLHSPELDFRLDQIDEPFKDTFQWVFELDEFSRWLQTGSDLFWIHGKPGSGKSTLMKYIFHNKETWELLHNWRTGSLEVTAAFFFHYRGTAIQKSFEGVLRSLIAQILSPHRIAYQSRHRPTWEKYESIKKQQKRIALNRKSCKDKLSGTVKKIYKLRQCIRQLENRDPESERCLRQLEQQEQGLKFELKQIEQELQQVLQQSVDPIESLAADFEQHTTTPVTMLLTAMVSDTSEAGHWSISRLERLLRRLLEQQVAQTDLVLFFDALDEFDGNLDLISRFFKDLVRPPVTNSMTRVKILFSSRPWKQLKEHFSGYPNFSVQDHTKSDIERYAAGKGGNSSISGHSLAQVLPVVIAKANGLFLWVKLALNVLIEQASSYPGQIPADALKEKLLTLPADLFEFYELIIERISKSSRRQTYALLELLIRHNGPPLSTVQIKDAVLVSECRTYEEARGVLEASSRRAPPPGTESYLERLNSDIYSWGGGLVEIKKHGPSKETKNEIVYRPQLMHQTVLEFAMRLSFKEVVDWIESKPGELERLVIPKIPPPMEITWNSIPYPLLSSVVFAPPLGFYDAGNLTTIELLLKNGYTPVKERRFFPRLMEETWFGKLPDIPDFIPDESLHRIIRLALDYGANPMERFRCSDIRYRGFHLGLHLAPPQLVGDLIRHGAEPSTVDGQQHTPLDWVIQPDTIYGPQPRDWGLKRRYDTCNLLLRHGGTCNQGEQKLTLSEVNNLLEEFKGEGYDVEFLTARLSEMPGLADLREYGVLGAQFGEAPQHALGPSLDETKRKKSSWRNRLRKMIRLGRSGKKDRIIC</sequence>
<dbReference type="eggNOG" id="KOG2029">
    <property type="taxonomic scope" value="Eukaryota"/>
</dbReference>
<dbReference type="GeneID" id="4394748"/>
<gene>
    <name evidence="4" type="ORF">CHGG_08828</name>
</gene>
<dbReference type="OMA" id="FWAYETQ"/>
<name>Q2GT76_CHAGB</name>
<evidence type="ECO:0000259" key="3">
    <source>
        <dbReference type="Pfam" id="PF24883"/>
    </source>
</evidence>
<reference evidence="5" key="1">
    <citation type="journal article" date="2015" name="Genome Announc.">
        <title>Draft genome sequence of the cellulolytic fungus Chaetomium globosum.</title>
        <authorList>
            <person name="Cuomo C.A."/>
            <person name="Untereiner W.A."/>
            <person name="Ma L.-J."/>
            <person name="Grabherr M."/>
            <person name="Birren B.W."/>
        </authorList>
    </citation>
    <scope>NUCLEOTIDE SEQUENCE [LARGE SCALE GENOMIC DNA]</scope>
    <source>
        <strain evidence="5">ATCC 6205 / CBS 148.51 / DSM 1962 / NBRC 6347 / NRRL 1970</strain>
    </source>
</reference>
<dbReference type="OrthoDB" id="4590565at2759"/>
<dbReference type="InterPro" id="IPR029058">
    <property type="entry name" value="AB_hydrolase_fold"/>
</dbReference>
<evidence type="ECO:0000313" key="5">
    <source>
        <dbReference type="Proteomes" id="UP000001056"/>
    </source>
</evidence>
<dbReference type="Proteomes" id="UP000001056">
    <property type="component" value="Unassembled WGS sequence"/>
</dbReference>
<feature type="coiled-coil region" evidence="2">
    <location>
        <begin position="560"/>
        <end position="601"/>
    </location>
</feature>